<evidence type="ECO:0000256" key="4">
    <source>
        <dbReference type="ARBA" id="ARBA00023163"/>
    </source>
</evidence>
<evidence type="ECO:0000256" key="2">
    <source>
        <dbReference type="ARBA" id="ARBA00023015"/>
    </source>
</evidence>
<dbReference type="Proteomes" id="UP000002169">
    <property type="component" value="Chromosome 3"/>
</dbReference>
<comment type="similarity">
    <text evidence="1">Belongs to the LysR transcriptional regulatory family.</text>
</comment>
<dbReference type="PRINTS" id="PR00039">
    <property type="entry name" value="HTHLYSR"/>
</dbReference>
<dbReference type="InterPro" id="IPR036388">
    <property type="entry name" value="WH-like_DNA-bd_sf"/>
</dbReference>
<evidence type="ECO:0000256" key="3">
    <source>
        <dbReference type="ARBA" id="ARBA00023125"/>
    </source>
</evidence>
<dbReference type="Gene3D" id="1.10.10.10">
    <property type="entry name" value="Winged helix-like DNA-binding domain superfamily/Winged helix DNA-binding domain"/>
    <property type="match status" value="1"/>
</dbReference>
<dbReference type="InterPro" id="IPR036390">
    <property type="entry name" value="WH_DNA-bd_sf"/>
</dbReference>
<dbReference type="InterPro" id="IPR005119">
    <property type="entry name" value="LysR_subst-bd"/>
</dbReference>
<proteinExistence type="inferred from homology"/>
<dbReference type="SUPFAM" id="SSF53850">
    <property type="entry name" value="Periplasmic binding protein-like II"/>
    <property type="match status" value="1"/>
</dbReference>
<evidence type="ECO:0000313" key="7">
    <source>
        <dbReference type="Proteomes" id="UP000002169"/>
    </source>
</evidence>
<dbReference type="Pfam" id="PF03466">
    <property type="entry name" value="LysR_substrate"/>
    <property type="match status" value="1"/>
</dbReference>
<keyword evidence="3" id="KW-0238">DNA-binding</keyword>
<reference evidence="7" key="1">
    <citation type="submission" date="2008-02" db="EMBL/GenBank/DDBJ databases">
        <title>Complete sequence of chromosome 3 of Burkholderia cenocepacia MC0-3.</title>
        <authorList>
            <person name="Copeland A."/>
            <person name="Lucas S."/>
            <person name="Lapidus A."/>
            <person name="Barry K."/>
            <person name="Bruce D."/>
            <person name="Goodwin L."/>
            <person name="Glavina del Rio T."/>
            <person name="Dalin E."/>
            <person name="Tice H."/>
            <person name="Pitluck S."/>
            <person name="Chain P."/>
            <person name="Malfatti S."/>
            <person name="Shin M."/>
            <person name="Vergez L."/>
            <person name="Schmutz J."/>
            <person name="Larimer F."/>
            <person name="Land M."/>
            <person name="Hauser L."/>
            <person name="Kyrpides N."/>
            <person name="Mikhailova N."/>
            <person name="Tiedje J."/>
            <person name="Richardson P."/>
        </authorList>
    </citation>
    <scope>NUCLEOTIDE SEQUENCE [LARGE SCALE GENOMIC DNA]</scope>
    <source>
        <strain evidence="7">MC0-3</strain>
    </source>
</reference>
<dbReference type="PANTHER" id="PTHR30537">
    <property type="entry name" value="HTH-TYPE TRANSCRIPTIONAL REGULATOR"/>
    <property type="match status" value="1"/>
</dbReference>
<dbReference type="GO" id="GO:0003700">
    <property type="term" value="F:DNA-binding transcription factor activity"/>
    <property type="evidence" value="ECO:0007669"/>
    <property type="project" value="InterPro"/>
</dbReference>
<dbReference type="Gene3D" id="3.40.190.10">
    <property type="entry name" value="Periplasmic binding protein-like II"/>
    <property type="match status" value="2"/>
</dbReference>
<accession>B1KBZ9</accession>
<keyword evidence="4" id="KW-0804">Transcription</keyword>
<name>B1KBZ9_BURO0</name>
<protein>
    <submittedName>
        <fullName evidence="6">Transcriptional regulator, LysR family</fullName>
    </submittedName>
</protein>
<dbReference type="PROSITE" id="PS50931">
    <property type="entry name" value="HTH_LYSR"/>
    <property type="match status" value="1"/>
</dbReference>
<evidence type="ECO:0000313" key="6">
    <source>
        <dbReference type="EMBL" id="ACA95746.1"/>
    </source>
</evidence>
<organism evidence="6 7">
    <name type="scientific">Burkholderia orbicola (strain MC0-3)</name>
    <dbReference type="NCBI Taxonomy" id="406425"/>
    <lineage>
        <taxon>Bacteria</taxon>
        <taxon>Pseudomonadati</taxon>
        <taxon>Pseudomonadota</taxon>
        <taxon>Betaproteobacteria</taxon>
        <taxon>Burkholderiales</taxon>
        <taxon>Burkholderiaceae</taxon>
        <taxon>Burkholderia</taxon>
        <taxon>Burkholderia cepacia complex</taxon>
        <taxon>Burkholderia orbicola</taxon>
    </lineage>
</organism>
<dbReference type="GO" id="GO:0043565">
    <property type="term" value="F:sequence-specific DNA binding"/>
    <property type="evidence" value="ECO:0007669"/>
    <property type="project" value="TreeGrafter"/>
</dbReference>
<dbReference type="AlphaFoldDB" id="B1KBZ9"/>
<keyword evidence="2" id="KW-0805">Transcription regulation</keyword>
<dbReference type="InterPro" id="IPR000847">
    <property type="entry name" value="LysR_HTH_N"/>
</dbReference>
<sequence length="343" mass="37875">MWGGSRPVHARQNMIFWQVSAQPGIAVSFDIPPETNEFLPGEACIKLMNYRRLTPSMSLLLVFEAAARHESYTRAAEELSLSQSAISRQVQTLEDQLGVPLFRREGRSVKLTEVGRRYFAELSGALGRIRGATLQAMSHQAGAGTLRLATLPTFGSKWLLPHLHGFYAAHSGVTVHLHSRIGAIDFLNDDLDAAITVGAGDWPGLHAHRLYNEFLIAIAPPDTGRGRKADARTPAWAAKQTLLGVTSNQQAWAEWFSHYRLDHRQMRIGPSFELTSHLIQAVRAGMGIGLVPKVLVEDELSRGELVSIGDAITSQRSYYLVYPPGNETLPSLVAFRDWLLTSC</sequence>
<feature type="domain" description="HTH lysR-type" evidence="5">
    <location>
        <begin position="55"/>
        <end position="112"/>
    </location>
</feature>
<evidence type="ECO:0000259" key="5">
    <source>
        <dbReference type="PROSITE" id="PS50931"/>
    </source>
</evidence>
<dbReference type="SUPFAM" id="SSF46785">
    <property type="entry name" value="Winged helix' DNA-binding domain"/>
    <property type="match status" value="1"/>
</dbReference>
<dbReference type="InterPro" id="IPR058163">
    <property type="entry name" value="LysR-type_TF_proteobact-type"/>
</dbReference>
<dbReference type="GO" id="GO:0006351">
    <property type="term" value="P:DNA-templated transcription"/>
    <property type="evidence" value="ECO:0007669"/>
    <property type="project" value="TreeGrafter"/>
</dbReference>
<gene>
    <name evidence="6" type="ordered locus">Bcenmc03_6631</name>
</gene>
<dbReference type="PANTHER" id="PTHR30537:SF26">
    <property type="entry name" value="GLYCINE CLEAVAGE SYSTEM TRANSCRIPTIONAL ACTIVATOR"/>
    <property type="match status" value="1"/>
</dbReference>
<dbReference type="Pfam" id="PF00126">
    <property type="entry name" value="HTH_1"/>
    <property type="match status" value="1"/>
</dbReference>
<dbReference type="HOGENOM" id="CLU_039613_37_1_4"/>
<dbReference type="FunFam" id="1.10.10.10:FF:000038">
    <property type="entry name" value="Glycine cleavage system transcriptional activator"/>
    <property type="match status" value="1"/>
</dbReference>
<dbReference type="EMBL" id="CP000960">
    <property type="protein sequence ID" value="ACA95746.1"/>
    <property type="molecule type" value="Genomic_DNA"/>
</dbReference>
<evidence type="ECO:0000256" key="1">
    <source>
        <dbReference type="ARBA" id="ARBA00009437"/>
    </source>
</evidence>
<dbReference type="KEGG" id="bcm:Bcenmc03_6631"/>